<name>A0A5M9HZ89_9FIRM</name>
<comment type="caution">
    <text evidence="8">The sequence shown here is derived from an EMBL/GenBank/DDBJ whole genome shotgun (WGS) entry which is preliminary data.</text>
</comment>
<evidence type="ECO:0000313" key="9">
    <source>
        <dbReference type="Proteomes" id="UP000322025"/>
    </source>
</evidence>
<dbReference type="SFLD" id="SFLDS00029">
    <property type="entry name" value="Radical_SAM"/>
    <property type="match status" value="1"/>
</dbReference>
<keyword evidence="9" id="KW-1185">Reference proteome</keyword>
<dbReference type="InterPro" id="IPR058240">
    <property type="entry name" value="rSAM_sf"/>
</dbReference>
<keyword evidence="6" id="KW-0411">Iron-sulfur</keyword>
<keyword evidence="3" id="KW-0949">S-adenosyl-L-methionine</keyword>
<keyword evidence="5" id="KW-0408">Iron</keyword>
<accession>A0A5M9HZ89</accession>
<dbReference type="PANTHER" id="PTHR11228">
    <property type="entry name" value="RADICAL SAM DOMAIN PROTEIN"/>
    <property type="match status" value="1"/>
</dbReference>
<organism evidence="8 9">
    <name type="scientific">Mediterraneibacter catenae</name>
    <dbReference type="NCBI Taxonomy" id="2594882"/>
    <lineage>
        <taxon>Bacteria</taxon>
        <taxon>Bacillati</taxon>
        <taxon>Bacillota</taxon>
        <taxon>Clostridia</taxon>
        <taxon>Lachnospirales</taxon>
        <taxon>Lachnospiraceae</taxon>
        <taxon>Mediterraneibacter</taxon>
    </lineage>
</organism>
<evidence type="ECO:0000256" key="2">
    <source>
        <dbReference type="ARBA" id="ARBA00022485"/>
    </source>
</evidence>
<evidence type="ECO:0000256" key="4">
    <source>
        <dbReference type="ARBA" id="ARBA00022723"/>
    </source>
</evidence>
<dbReference type="RefSeq" id="WP_150311364.1">
    <property type="nucleotide sequence ID" value="NZ_VMSO01000020.1"/>
</dbReference>
<dbReference type="Gene3D" id="3.20.20.70">
    <property type="entry name" value="Aldolase class I"/>
    <property type="match status" value="1"/>
</dbReference>
<dbReference type="GO" id="GO:0003824">
    <property type="term" value="F:catalytic activity"/>
    <property type="evidence" value="ECO:0007669"/>
    <property type="project" value="InterPro"/>
</dbReference>
<dbReference type="Pfam" id="PF04055">
    <property type="entry name" value="Radical_SAM"/>
    <property type="match status" value="1"/>
</dbReference>
<evidence type="ECO:0000256" key="6">
    <source>
        <dbReference type="ARBA" id="ARBA00023014"/>
    </source>
</evidence>
<dbReference type="AlphaFoldDB" id="A0A5M9HZ89"/>
<dbReference type="InterPro" id="IPR050377">
    <property type="entry name" value="Radical_SAM_PqqE_MftC-like"/>
</dbReference>
<proteinExistence type="predicted"/>
<dbReference type="InterPro" id="IPR013785">
    <property type="entry name" value="Aldolase_TIM"/>
</dbReference>
<evidence type="ECO:0000313" key="8">
    <source>
        <dbReference type="EMBL" id="KAA8500641.1"/>
    </source>
</evidence>
<evidence type="ECO:0000256" key="5">
    <source>
        <dbReference type="ARBA" id="ARBA00023004"/>
    </source>
</evidence>
<dbReference type="EMBL" id="VMSO01000020">
    <property type="protein sequence ID" value="KAA8500641.1"/>
    <property type="molecule type" value="Genomic_DNA"/>
</dbReference>
<dbReference type="SUPFAM" id="SSF102114">
    <property type="entry name" value="Radical SAM enzymes"/>
    <property type="match status" value="1"/>
</dbReference>
<dbReference type="SMART" id="SM00729">
    <property type="entry name" value="Elp3"/>
    <property type="match status" value="1"/>
</dbReference>
<gene>
    <name evidence="8" type="ORF">FNY66_12530</name>
</gene>
<dbReference type="InterPro" id="IPR006638">
    <property type="entry name" value="Elp3/MiaA/NifB-like_rSAM"/>
</dbReference>
<sequence>MEPIEYQGTIEQFLCEKATVNHVPINAILELTPLCNMNCDMCFVRLSAEEMKQKGRLRSAEEWIGLGREMKEAGTLFVLFTGGEPLLHPEFKKIYVAYKRMGMILTVNTNGTMIDEQWADFFAEYPPRRINLTLYGKDEHTYQKLCHYPEGFGKALRAIQLLQERKVDVKVNGSITPENAGDIEELFSIVDQMDAVWKFDTYMYPASRERNHLFEEKSRMTPEEAAAARVKLMEKRQGKEKFSEFVQHFLEQGEAEPGEYTAGEVKCRAGRSSFMVNWQGMMRPCVMLSDPEEPVFDIGFAKAWERITERFGKVRLSAECSACTMRDVCQTCAACAVLETGSFDGTPEYMCRYTKETLRLLREALKEKQEAGIDG</sequence>
<dbReference type="Proteomes" id="UP000322025">
    <property type="component" value="Unassembled WGS sequence"/>
</dbReference>
<keyword evidence="4" id="KW-0479">Metal-binding</keyword>
<dbReference type="SFLD" id="SFLDG01067">
    <property type="entry name" value="SPASM/twitch_domain_containing"/>
    <property type="match status" value="1"/>
</dbReference>
<dbReference type="InterPro" id="IPR017200">
    <property type="entry name" value="PqqE-like"/>
</dbReference>
<evidence type="ECO:0000256" key="3">
    <source>
        <dbReference type="ARBA" id="ARBA00022691"/>
    </source>
</evidence>
<dbReference type="SFLD" id="SFLDG01386">
    <property type="entry name" value="main_SPASM_domain-containing"/>
    <property type="match status" value="1"/>
</dbReference>
<dbReference type="PANTHER" id="PTHR11228:SF7">
    <property type="entry name" value="PQQA PEPTIDE CYCLASE"/>
    <property type="match status" value="1"/>
</dbReference>
<keyword evidence="2" id="KW-0004">4Fe-4S</keyword>
<dbReference type="GO" id="GO:0051539">
    <property type="term" value="F:4 iron, 4 sulfur cluster binding"/>
    <property type="evidence" value="ECO:0007669"/>
    <property type="project" value="UniProtKB-KW"/>
</dbReference>
<dbReference type="PIRSF" id="PIRSF037420">
    <property type="entry name" value="PQQ_syn_pqqE"/>
    <property type="match status" value="1"/>
</dbReference>
<protein>
    <submittedName>
        <fullName evidence="8">Radical SAM protein</fullName>
    </submittedName>
</protein>
<reference evidence="8" key="1">
    <citation type="submission" date="2019-07" db="EMBL/GenBank/DDBJ databases">
        <authorList>
            <person name="Wongkuna S."/>
            <person name="Scaria J."/>
        </authorList>
    </citation>
    <scope>NUCLEOTIDE SEQUENCE [LARGE SCALE GENOMIC DNA]</scope>
    <source>
        <strain evidence="8">SW178</strain>
    </source>
</reference>
<evidence type="ECO:0000256" key="1">
    <source>
        <dbReference type="ARBA" id="ARBA00001966"/>
    </source>
</evidence>
<evidence type="ECO:0000259" key="7">
    <source>
        <dbReference type="PROSITE" id="PS51918"/>
    </source>
</evidence>
<dbReference type="GO" id="GO:0046872">
    <property type="term" value="F:metal ion binding"/>
    <property type="evidence" value="ECO:0007669"/>
    <property type="project" value="UniProtKB-KW"/>
</dbReference>
<dbReference type="CDD" id="cd01335">
    <property type="entry name" value="Radical_SAM"/>
    <property type="match status" value="1"/>
</dbReference>
<feature type="domain" description="Radical SAM core" evidence="7">
    <location>
        <begin position="21"/>
        <end position="243"/>
    </location>
</feature>
<dbReference type="PROSITE" id="PS51918">
    <property type="entry name" value="RADICAL_SAM"/>
    <property type="match status" value="1"/>
</dbReference>
<comment type="cofactor">
    <cofactor evidence="1">
        <name>[4Fe-4S] cluster</name>
        <dbReference type="ChEBI" id="CHEBI:49883"/>
    </cofactor>
</comment>
<dbReference type="OrthoDB" id="9810775at2"/>
<dbReference type="InterPro" id="IPR007197">
    <property type="entry name" value="rSAM"/>
</dbReference>